<reference evidence="3" key="2">
    <citation type="submission" date="2022-09" db="EMBL/GenBank/DDBJ databases">
        <authorList>
            <person name="Duchaud E."/>
        </authorList>
    </citation>
    <scope>NUCLEOTIDE SEQUENCE</scope>
    <source>
        <strain evidence="3">TRV642</strain>
    </source>
</reference>
<gene>
    <name evidence="2" type="ORF">FLACOL7796_03807</name>
    <name evidence="3" type="ORF">TRV642_3562</name>
</gene>
<evidence type="ECO:0000256" key="1">
    <source>
        <dbReference type="SAM" id="SignalP"/>
    </source>
</evidence>
<feature type="chain" id="PRO_5040891581" evidence="1">
    <location>
        <begin position="21"/>
        <end position="617"/>
    </location>
</feature>
<dbReference type="Proteomes" id="UP000474567">
    <property type="component" value="Unassembled WGS sequence"/>
</dbReference>
<dbReference type="EMBL" id="CADCST010000117">
    <property type="protein sequence ID" value="CAA9201529.1"/>
    <property type="molecule type" value="Genomic_DNA"/>
</dbReference>
<dbReference type="KEGG" id="fcs:TRV642_3562"/>
<keyword evidence="4" id="KW-1185">Reference proteome</keyword>
<dbReference type="Proteomes" id="UP001152749">
    <property type="component" value="Chromosome"/>
</dbReference>
<accession>A0A9W4TK24</accession>
<protein>
    <submittedName>
        <fullName evidence="3">Uncharacterized protein</fullName>
    </submittedName>
</protein>
<evidence type="ECO:0000313" key="4">
    <source>
        <dbReference type="Proteomes" id="UP000474567"/>
    </source>
</evidence>
<name>A0A9W4TK24_9FLAO</name>
<proteinExistence type="predicted"/>
<evidence type="ECO:0000313" key="5">
    <source>
        <dbReference type="Proteomes" id="UP001152749"/>
    </source>
</evidence>
<feature type="signal peptide" evidence="1">
    <location>
        <begin position="1"/>
        <end position="20"/>
    </location>
</feature>
<organism evidence="3 5">
    <name type="scientific">Flavobacterium collinsii</name>
    <dbReference type="NCBI Taxonomy" id="1114861"/>
    <lineage>
        <taxon>Bacteria</taxon>
        <taxon>Pseudomonadati</taxon>
        <taxon>Bacteroidota</taxon>
        <taxon>Flavobacteriia</taxon>
        <taxon>Flavobacteriales</taxon>
        <taxon>Flavobacteriaceae</taxon>
        <taxon>Flavobacterium</taxon>
    </lineage>
</organism>
<reference evidence="2 4" key="1">
    <citation type="submission" date="2020-02" db="EMBL/GenBank/DDBJ databases">
        <authorList>
            <person name="Criscuolo A."/>
        </authorList>
    </citation>
    <scope>NUCLEOTIDE SEQUENCE [LARGE SCALE GENOMIC DNA]</scope>
    <source>
        <strain evidence="2">CECT7796</strain>
    </source>
</reference>
<sequence length="617" mass="68729">MKITLRTVLYLLLCAFQMNGQTTNHGMNFSVFNDTENLLNSPVTTAKQVEILSHYFKNKAEIDNFNSLYNFSLPNPDFATFLIMDNSNSIQGLFSSSAISQSAGVDALGTFIANRFKQEINIAFLNKFKEDLETIPFLKEIFPTSYQVLQKSDPYNYPVFINSLREAFDNDLNNFSKNLPLIVSKLNITDVNIKSRLIVIATLMDIKNISNLPGSISNLIENNQTKSNMNILTKDLKILALGINMFKKNGVGLGSFMNNVDLAKLSNPEFAKIYLALLVRQNEKYIEDLSIQKADTGKLLNIVQSLQTEYEALANEINRIITNNKNNKLSLSDIQKSTEVMLGSFENTIDVFEKNSNIKVSTELKDAILKGKEVNVIVGFIADKKYGLALINLTDFIFTIDQTTLTAEQKTMIKKYTSFIANCLDAKTKDELIAALETSANPVGSYRIKRNSTFNISLNAYAGGFAGTNFEKTQIFGFTAPAGIYLGWGNLGKEPCKGSTDKSTILEKVNGKSFGIFVSLIDVGAVTAFRLKDSKTEMADVSWDNVFAPGAYLTYGFGKCPISLNLGGQMGPELKSIAEDGTPNFVEKEWFWRASIVIDISLFDFYTNQKAYKTLTR</sequence>
<dbReference type="AlphaFoldDB" id="A0A9W4TK24"/>
<evidence type="ECO:0000313" key="2">
    <source>
        <dbReference type="EMBL" id="CAA9201529.1"/>
    </source>
</evidence>
<dbReference type="RefSeq" id="WP_173967651.1">
    <property type="nucleotide sequence ID" value="NZ_CADCST010000117.1"/>
</dbReference>
<keyword evidence="1" id="KW-0732">Signal</keyword>
<evidence type="ECO:0000313" key="3">
    <source>
        <dbReference type="EMBL" id="CAI2768336.1"/>
    </source>
</evidence>
<dbReference type="EMBL" id="OX336425">
    <property type="protein sequence ID" value="CAI2768336.1"/>
    <property type="molecule type" value="Genomic_DNA"/>
</dbReference>